<evidence type="ECO:0000256" key="1">
    <source>
        <dbReference type="SAM" id="MobiDB-lite"/>
    </source>
</evidence>
<name>A0A5C3KBF1_COPMA</name>
<proteinExistence type="predicted"/>
<evidence type="ECO:0000313" key="2">
    <source>
        <dbReference type="EMBL" id="TFK17415.1"/>
    </source>
</evidence>
<dbReference type="Proteomes" id="UP000307440">
    <property type="component" value="Unassembled WGS sequence"/>
</dbReference>
<reference evidence="2 3" key="1">
    <citation type="journal article" date="2019" name="Nat. Ecol. Evol.">
        <title>Megaphylogeny resolves global patterns of mushroom evolution.</title>
        <authorList>
            <person name="Varga T."/>
            <person name="Krizsan K."/>
            <person name="Foldi C."/>
            <person name="Dima B."/>
            <person name="Sanchez-Garcia M."/>
            <person name="Sanchez-Ramirez S."/>
            <person name="Szollosi G.J."/>
            <person name="Szarkandi J.G."/>
            <person name="Papp V."/>
            <person name="Albert L."/>
            <person name="Andreopoulos W."/>
            <person name="Angelini C."/>
            <person name="Antonin V."/>
            <person name="Barry K.W."/>
            <person name="Bougher N.L."/>
            <person name="Buchanan P."/>
            <person name="Buyck B."/>
            <person name="Bense V."/>
            <person name="Catcheside P."/>
            <person name="Chovatia M."/>
            <person name="Cooper J."/>
            <person name="Damon W."/>
            <person name="Desjardin D."/>
            <person name="Finy P."/>
            <person name="Geml J."/>
            <person name="Haridas S."/>
            <person name="Hughes K."/>
            <person name="Justo A."/>
            <person name="Karasinski D."/>
            <person name="Kautmanova I."/>
            <person name="Kiss B."/>
            <person name="Kocsube S."/>
            <person name="Kotiranta H."/>
            <person name="LaButti K.M."/>
            <person name="Lechner B.E."/>
            <person name="Liimatainen K."/>
            <person name="Lipzen A."/>
            <person name="Lukacs Z."/>
            <person name="Mihaltcheva S."/>
            <person name="Morgado L.N."/>
            <person name="Niskanen T."/>
            <person name="Noordeloos M.E."/>
            <person name="Ohm R.A."/>
            <person name="Ortiz-Santana B."/>
            <person name="Ovrebo C."/>
            <person name="Racz N."/>
            <person name="Riley R."/>
            <person name="Savchenko A."/>
            <person name="Shiryaev A."/>
            <person name="Soop K."/>
            <person name="Spirin V."/>
            <person name="Szebenyi C."/>
            <person name="Tomsovsky M."/>
            <person name="Tulloss R.E."/>
            <person name="Uehling J."/>
            <person name="Grigoriev I.V."/>
            <person name="Vagvolgyi C."/>
            <person name="Papp T."/>
            <person name="Martin F.M."/>
            <person name="Miettinen O."/>
            <person name="Hibbett D.S."/>
            <person name="Nagy L.G."/>
        </authorList>
    </citation>
    <scope>NUCLEOTIDE SEQUENCE [LARGE SCALE GENOMIC DNA]</scope>
    <source>
        <strain evidence="2 3">CBS 121175</strain>
    </source>
</reference>
<gene>
    <name evidence="2" type="ORF">FA15DRAFT_710826</name>
</gene>
<protein>
    <submittedName>
        <fullName evidence="2">Uncharacterized protein</fullName>
    </submittedName>
</protein>
<accession>A0A5C3KBF1</accession>
<dbReference type="EMBL" id="ML210514">
    <property type="protein sequence ID" value="TFK17415.1"/>
    <property type="molecule type" value="Genomic_DNA"/>
</dbReference>
<feature type="region of interest" description="Disordered" evidence="1">
    <location>
        <begin position="20"/>
        <end position="49"/>
    </location>
</feature>
<dbReference type="AlphaFoldDB" id="A0A5C3KBF1"/>
<sequence>MPEPCQVRMAAVWSPCQSRAKAAPAPCQGRTAAMRPLQGPVGQDEIDDN</sequence>
<organism evidence="2 3">
    <name type="scientific">Coprinopsis marcescibilis</name>
    <name type="common">Agaric fungus</name>
    <name type="synonym">Psathyrella marcescibilis</name>
    <dbReference type="NCBI Taxonomy" id="230819"/>
    <lineage>
        <taxon>Eukaryota</taxon>
        <taxon>Fungi</taxon>
        <taxon>Dikarya</taxon>
        <taxon>Basidiomycota</taxon>
        <taxon>Agaricomycotina</taxon>
        <taxon>Agaricomycetes</taxon>
        <taxon>Agaricomycetidae</taxon>
        <taxon>Agaricales</taxon>
        <taxon>Agaricineae</taxon>
        <taxon>Psathyrellaceae</taxon>
        <taxon>Coprinopsis</taxon>
    </lineage>
</organism>
<keyword evidence="3" id="KW-1185">Reference proteome</keyword>
<evidence type="ECO:0000313" key="3">
    <source>
        <dbReference type="Proteomes" id="UP000307440"/>
    </source>
</evidence>